<accession>A0A061RXH9</accession>
<dbReference type="GO" id="GO:0140359">
    <property type="term" value="F:ABC-type transporter activity"/>
    <property type="evidence" value="ECO:0007669"/>
    <property type="project" value="InterPro"/>
</dbReference>
<reference evidence="8" key="1">
    <citation type="submission" date="2014-05" db="EMBL/GenBank/DDBJ databases">
        <title>The transcriptome of the halophilic microalga Tetraselmis sp. GSL018 isolated from the Great Salt Lake, Utah.</title>
        <authorList>
            <person name="Jinkerson R.E."/>
            <person name="D'Adamo S."/>
            <person name="Posewitz M.C."/>
        </authorList>
    </citation>
    <scope>NUCLEOTIDE SEQUENCE</scope>
    <source>
        <strain evidence="8">GSL018</strain>
    </source>
</reference>
<keyword evidence="5 6" id="KW-0472">Membrane</keyword>
<evidence type="ECO:0000313" key="8">
    <source>
        <dbReference type="EMBL" id="JAC75276.1"/>
    </source>
</evidence>
<evidence type="ECO:0000256" key="2">
    <source>
        <dbReference type="ARBA" id="ARBA00022448"/>
    </source>
</evidence>
<dbReference type="InterPro" id="IPR013525">
    <property type="entry name" value="ABC2_TM"/>
</dbReference>
<feature type="transmembrane region" description="Helical" evidence="6">
    <location>
        <begin position="142"/>
        <end position="163"/>
    </location>
</feature>
<dbReference type="PANTHER" id="PTHR48041:SF2">
    <property type="entry name" value="ATP-DEPENDENT PERMEASE-RELATED"/>
    <property type="match status" value="1"/>
</dbReference>
<name>A0A061RXH9_9CHLO</name>
<keyword evidence="3 6" id="KW-0812">Transmembrane</keyword>
<organism evidence="8">
    <name type="scientific">Tetraselmis sp. GSL018</name>
    <dbReference type="NCBI Taxonomy" id="582737"/>
    <lineage>
        <taxon>Eukaryota</taxon>
        <taxon>Viridiplantae</taxon>
        <taxon>Chlorophyta</taxon>
        <taxon>core chlorophytes</taxon>
        <taxon>Chlorodendrophyceae</taxon>
        <taxon>Chlorodendrales</taxon>
        <taxon>Chlorodendraceae</taxon>
        <taxon>Tetraselmis</taxon>
    </lineage>
</organism>
<evidence type="ECO:0000259" key="7">
    <source>
        <dbReference type="Pfam" id="PF01061"/>
    </source>
</evidence>
<keyword evidence="4 6" id="KW-1133">Transmembrane helix</keyword>
<sequence>MSGSGQVVFSGAIDRAMDFFEDNGYHRQADINPADWMLDVVIKSPPGAVAVLVDAFEASRVAADDASFVARLVSQPGRLPPASYRAPFLTQLKCLSARLMRNTYRHPFLVGLNLAASLAMAVTISIVFFHTGTSKGGVQNRLGVLFFLLLFLSLMSLSSLPIWQQERLLFRRERDSSAYSTPAYFAAVYLFDILPLRL</sequence>
<evidence type="ECO:0000256" key="3">
    <source>
        <dbReference type="ARBA" id="ARBA00022692"/>
    </source>
</evidence>
<keyword evidence="2" id="KW-0813">Transport</keyword>
<keyword evidence="8" id="KW-0547">Nucleotide-binding</keyword>
<keyword evidence="8" id="KW-0067">ATP-binding</keyword>
<feature type="non-terminal residue" evidence="8">
    <location>
        <position position="198"/>
    </location>
</feature>
<feature type="transmembrane region" description="Helical" evidence="6">
    <location>
        <begin position="108"/>
        <end position="130"/>
    </location>
</feature>
<dbReference type="AlphaFoldDB" id="A0A061RXH9"/>
<evidence type="ECO:0000256" key="4">
    <source>
        <dbReference type="ARBA" id="ARBA00022989"/>
    </source>
</evidence>
<gene>
    <name evidence="8" type="ORF">TSPGSL018_23555</name>
</gene>
<dbReference type="EMBL" id="GBEZ01010395">
    <property type="protein sequence ID" value="JAC75276.1"/>
    <property type="molecule type" value="Transcribed_RNA"/>
</dbReference>
<dbReference type="InterPro" id="IPR050352">
    <property type="entry name" value="ABCG_transporters"/>
</dbReference>
<dbReference type="Pfam" id="PF01061">
    <property type="entry name" value="ABC2_membrane"/>
    <property type="match status" value="1"/>
</dbReference>
<evidence type="ECO:0000256" key="5">
    <source>
        <dbReference type="ARBA" id="ARBA00023136"/>
    </source>
</evidence>
<dbReference type="GO" id="GO:0005524">
    <property type="term" value="F:ATP binding"/>
    <property type="evidence" value="ECO:0007669"/>
    <property type="project" value="UniProtKB-KW"/>
</dbReference>
<feature type="domain" description="ABC-2 type transporter transmembrane" evidence="7">
    <location>
        <begin position="90"/>
        <end position="194"/>
    </location>
</feature>
<comment type="subcellular location">
    <subcellularLocation>
        <location evidence="1">Membrane</location>
        <topology evidence="1">Multi-pass membrane protein</topology>
    </subcellularLocation>
</comment>
<evidence type="ECO:0000256" key="1">
    <source>
        <dbReference type="ARBA" id="ARBA00004141"/>
    </source>
</evidence>
<protein>
    <submittedName>
        <fullName evidence="8">Atp-binding cassette superfamily</fullName>
    </submittedName>
</protein>
<evidence type="ECO:0000256" key="6">
    <source>
        <dbReference type="SAM" id="Phobius"/>
    </source>
</evidence>
<dbReference type="GO" id="GO:0016020">
    <property type="term" value="C:membrane"/>
    <property type="evidence" value="ECO:0007669"/>
    <property type="project" value="UniProtKB-SubCell"/>
</dbReference>
<dbReference type="PANTHER" id="PTHR48041">
    <property type="entry name" value="ABC TRANSPORTER G FAMILY MEMBER 28"/>
    <property type="match status" value="1"/>
</dbReference>
<proteinExistence type="predicted"/>